<comment type="cofactor">
    <cofactor evidence="1 6">
        <name>FAD</name>
        <dbReference type="ChEBI" id="CHEBI:57692"/>
    </cofactor>
</comment>
<evidence type="ECO:0000313" key="8">
    <source>
        <dbReference type="EMBL" id="QDU34400.1"/>
    </source>
</evidence>
<evidence type="ECO:0000313" key="9">
    <source>
        <dbReference type="Proteomes" id="UP000317369"/>
    </source>
</evidence>
<feature type="domain" description="FAD dependent oxidoreductase" evidence="7">
    <location>
        <begin position="22"/>
        <end position="344"/>
    </location>
</feature>
<evidence type="ECO:0000256" key="3">
    <source>
        <dbReference type="ARBA" id="ARBA00022630"/>
    </source>
</evidence>
<dbReference type="GO" id="GO:0046168">
    <property type="term" value="P:glycerol-3-phosphate catabolic process"/>
    <property type="evidence" value="ECO:0007669"/>
    <property type="project" value="TreeGrafter"/>
</dbReference>
<dbReference type="PANTHER" id="PTHR11985:SF35">
    <property type="entry name" value="ANAEROBIC GLYCEROL-3-PHOSPHATE DEHYDROGENASE SUBUNIT A"/>
    <property type="match status" value="1"/>
</dbReference>
<protein>
    <recommendedName>
        <fullName evidence="6">Glycerol-3-phosphate dehydrogenase</fullName>
        <ecNumber evidence="6">1.1.5.3</ecNumber>
    </recommendedName>
</protein>
<dbReference type="InterPro" id="IPR038299">
    <property type="entry name" value="DAO_C_sf"/>
</dbReference>
<keyword evidence="4" id="KW-0274">FAD</keyword>
<dbReference type="Gene3D" id="3.50.50.60">
    <property type="entry name" value="FAD/NAD(P)-binding domain"/>
    <property type="match status" value="1"/>
</dbReference>
<dbReference type="InterPro" id="IPR006076">
    <property type="entry name" value="FAD-dep_OxRdtase"/>
</dbReference>
<dbReference type="EC" id="1.1.5.3" evidence="6"/>
<dbReference type="SUPFAM" id="SSF51905">
    <property type="entry name" value="FAD/NAD(P)-binding domain"/>
    <property type="match status" value="1"/>
</dbReference>
<dbReference type="PROSITE" id="PS00977">
    <property type="entry name" value="FAD_G3PDH_1"/>
    <property type="match status" value="1"/>
</dbReference>
<dbReference type="Gene3D" id="1.10.8.870">
    <property type="entry name" value="Alpha-glycerophosphate oxidase, cap domain"/>
    <property type="match status" value="1"/>
</dbReference>
<dbReference type="InterPro" id="IPR036188">
    <property type="entry name" value="FAD/NAD-bd_sf"/>
</dbReference>
<keyword evidence="5 6" id="KW-0560">Oxidoreductase</keyword>
<dbReference type="GO" id="GO:0004368">
    <property type="term" value="F:glycerol-3-phosphate dehydrogenase (quinone) activity"/>
    <property type="evidence" value="ECO:0007669"/>
    <property type="project" value="UniProtKB-EC"/>
</dbReference>
<evidence type="ECO:0000256" key="1">
    <source>
        <dbReference type="ARBA" id="ARBA00001974"/>
    </source>
</evidence>
<comment type="catalytic activity">
    <reaction evidence="6">
        <text>a quinone + sn-glycerol 3-phosphate = dihydroxyacetone phosphate + a quinol</text>
        <dbReference type="Rhea" id="RHEA:18977"/>
        <dbReference type="ChEBI" id="CHEBI:24646"/>
        <dbReference type="ChEBI" id="CHEBI:57597"/>
        <dbReference type="ChEBI" id="CHEBI:57642"/>
        <dbReference type="ChEBI" id="CHEBI:132124"/>
        <dbReference type="EC" id="1.1.5.3"/>
    </reaction>
</comment>
<dbReference type="AlphaFoldDB" id="A0A517YW04"/>
<dbReference type="Gene3D" id="3.30.9.10">
    <property type="entry name" value="D-Amino Acid Oxidase, subunit A, domain 2"/>
    <property type="match status" value="1"/>
</dbReference>
<gene>
    <name evidence="8" type="primary">glpD_2</name>
    <name evidence="8" type="ORF">KS4_24680</name>
</gene>
<evidence type="ECO:0000256" key="2">
    <source>
        <dbReference type="ARBA" id="ARBA00007330"/>
    </source>
</evidence>
<organism evidence="8 9">
    <name type="scientific">Poriferisphaera corsica</name>
    <dbReference type="NCBI Taxonomy" id="2528020"/>
    <lineage>
        <taxon>Bacteria</taxon>
        <taxon>Pseudomonadati</taxon>
        <taxon>Planctomycetota</taxon>
        <taxon>Phycisphaerae</taxon>
        <taxon>Phycisphaerales</taxon>
        <taxon>Phycisphaeraceae</taxon>
        <taxon>Poriferisphaera</taxon>
    </lineage>
</organism>
<dbReference type="GO" id="GO:0009331">
    <property type="term" value="C:glycerol-3-phosphate dehydrogenase (FAD) complex"/>
    <property type="evidence" value="ECO:0007669"/>
    <property type="project" value="UniProtKB-UniRule"/>
</dbReference>
<reference evidence="8 9" key="1">
    <citation type="submission" date="2019-02" db="EMBL/GenBank/DDBJ databases">
        <title>Deep-cultivation of Planctomycetes and their phenomic and genomic characterization uncovers novel biology.</title>
        <authorList>
            <person name="Wiegand S."/>
            <person name="Jogler M."/>
            <person name="Boedeker C."/>
            <person name="Pinto D."/>
            <person name="Vollmers J."/>
            <person name="Rivas-Marin E."/>
            <person name="Kohn T."/>
            <person name="Peeters S.H."/>
            <person name="Heuer A."/>
            <person name="Rast P."/>
            <person name="Oberbeckmann S."/>
            <person name="Bunk B."/>
            <person name="Jeske O."/>
            <person name="Meyerdierks A."/>
            <person name="Storesund J.E."/>
            <person name="Kallscheuer N."/>
            <person name="Luecker S."/>
            <person name="Lage O.M."/>
            <person name="Pohl T."/>
            <person name="Merkel B.J."/>
            <person name="Hornburger P."/>
            <person name="Mueller R.-W."/>
            <person name="Bruemmer F."/>
            <person name="Labrenz M."/>
            <person name="Spormann A.M."/>
            <person name="Op den Camp H."/>
            <person name="Overmann J."/>
            <person name="Amann R."/>
            <person name="Jetten M.S.M."/>
            <person name="Mascher T."/>
            <person name="Medema M.H."/>
            <person name="Devos D.P."/>
            <person name="Kaster A.-K."/>
            <person name="Ovreas L."/>
            <person name="Rohde M."/>
            <person name="Galperin M.Y."/>
            <person name="Jogler C."/>
        </authorList>
    </citation>
    <scope>NUCLEOTIDE SEQUENCE [LARGE SCALE GENOMIC DNA]</scope>
    <source>
        <strain evidence="8 9">KS4</strain>
    </source>
</reference>
<evidence type="ECO:0000256" key="4">
    <source>
        <dbReference type="ARBA" id="ARBA00022827"/>
    </source>
</evidence>
<comment type="similarity">
    <text evidence="2 6">Belongs to the FAD-dependent glycerol-3-phosphate dehydrogenase family.</text>
</comment>
<name>A0A517YW04_9BACT</name>
<dbReference type="KEGG" id="pcor:KS4_24680"/>
<dbReference type="PROSITE" id="PS00978">
    <property type="entry name" value="FAD_G3PDH_2"/>
    <property type="match status" value="1"/>
</dbReference>
<dbReference type="PRINTS" id="PR01001">
    <property type="entry name" value="FADG3PDH"/>
</dbReference>
<dbReference type="RefSeq" id="WP_145078184.1">
    <property type="nucleotide sequence ID" value="NZ_CP036425.1"/>
</dbReference>
<evidence type="ECO:0000256" key="5">
    <source>
        <dbReference type="ARBA" id="ARBA00023002"/>
    </source>
</evidence>
<proteinExistence type="inferred from homology"/>
<keyword evidence="9" id="KW-1185">Reference proteome</keyword>
<accession>A0A517YW04</accession>
<dbReference type="InterPro" id="IPR000447">
    <property type="entry name" value="G3P_DH_FAD-dep"/>
</dbReference>
<evidence type="ECO:0000259" key="7">
    <source>
        <dbReference type="Pfam" id="PF01266"/>
    </source>
</evidence>
<sequence>MRENIEVKRKEAIKAASHDVKDLLVIGGGIVGAGVARDAAMRGLDVVVVDKHDVSFGTSSRSSRLLHGGIRYLQQMRVGLVREASLEKCVIGDIAPHLAQGLRFIYPVYKHHPQKMWQMKIGVKIYDLLCSGRNFGKSESANVKGTQKWLPKINTDQLSGSVRYFDGLTSDSRLVIDSLRSAEAYGAKVINYMQVVNAKRANGLWECKLMDHMTGQSTTVKAKTVVNATGPWSEQFKQSQLHLRPSKGVHIVVDREKLPVDDAVVITEGKRILFVIPWGERLILGTTDTDYQDDIEKVKTDQEDIDYIVAAANSAFDNLGLSRDDVISHWVGLRPLIADPNGTPSDISRKHQILQTKEGWIDIGGGKLTTYRLMAEETVDLVLKYTTKKTERCRTAQEKLLAKGLEDKYTGIVPCAVTREAVNYYCDAEWARTLADVMVRRSSWVHYFADNDAIAEKVSVWMAEILGWNEAERQIQLEAYQETKEVTGSNKPINDDQKSDQAA</sequence>
<evidence type="ECO:0000256" key="6">
    <source>
        <dbReference type="RuleBase" id="RU361217"/>
    </source>
</evidence>
<dbReference type="OrthoDB" id="9766796at2"/>
<dbReference type="EMBL" id="CP036425">
    <property type="protein sequence ID" value="QDU34400.1"/>
    <property type="molecule type" value="Genomic_DNA"/>
</dbReference>
<dbReference type="SUPFAM" id="SSF54373">
    <property type="entry name" value="FAD-linked reductases, C-terminal domain"/>
    <property type="match status" value="1"/>
</dbReference>
<keyword evidence="3 6" id="KW-0285">Flavoprotein</keyword>
<dbReference type="PANTHER" id="PTHR11985">
    <property type="entry name" value="GLYCEROL-3-PHOSPHATE DEHYDROGENASE"/>
    <property type="match status" value="1"/>
</dbReference>
<dbReference type="Proteomes" id="UP000317369">
    <property type="component" value="Chromosome"/>
</dbReference>
<dbReference type="Pfam" id="PF01266">
    <property type="entry name" value="DAO"/>
    <property type="match status" value="1"/>
</dbReference>